<dbReference type="Gene3D" id="3.60.10.10">
    <property type="entry name" value="Endonuclease/exonuclease/phosphatase"/>
    <property type="match status" value="1"/>
</dbReference>
<dbReference type="EMBL" id="GL732567">
    <property type="protein sequence ID" value="EFX76727.1"/>
    <property type="molecule type" value="Genomic_DNA"/>
</dbReference>
<gene>
    <name evidence="2" type="ORF">DAPPUDRAFT_322081</name>
</gene>
<dbReference type="GO" id="GO:0005737">
    <property type="term" value="C:cytoplasm"/>
    <property type="evidence" value="ECO:0000318"/>
    <property type="project" value="GO_Central"/>
</dbReference>
<protein>
    <recommendedName>
        <fullName evidence="1">sphingomyelin phosphodiesterase</fullName>
        <ecNumber evidence="1">3.1.4.12</ecNumber>
    </recommendedName>
</protein>
<sequence>MIDQLGSKYSYFIHDVGDHRPKSNYCLFGSGLFVACKYPIIAVEFQPFQYRTHYAKFFSYGVLCLKIQISKDRVAYVANLHGQAYQGKDAVLYNQLSESLSAINAFRLQTRLPEDNIVFDAICGDFNFDNLSPGDAATQNHPLFNQYIDICSKRTGEDHSWTVGTELRQLRMHEAIVSTPDKLRDVLVDDLKRRQYVLDADVLEHTTALASIDPAPNRNGEVVAETWGGKRRIDRILIRKDSPAQVIGYAFSSVLAGLTDHIPVALSLKLTNDS</sequence>
<dbReference type="GO" id="GO:0004620">
    <property type="term" value="F:phospholipase activity"/>
    <property type="evidence" value="ECO:0000318"/>
    <property type="project" value="GO_Central"/>
</dbReference>
<dbReference type="InterPro" id="IPR038772">
    <property type="entry name" value="Sph/SMPD2-like"/>
</dbReference>
<dbReference type="eggNOG" id="ENOG502QVS2">
    <property type="taxonomic scope" value="Eukaryota"/>
</dbReference>
<accession>E9GUV3</accession>
<dbReference type="GO" id="GO:0004767">
    <property type="term" value="F:sphingomyelin phosphodiesterase activity"/>
    <property type="evidence" value="ECO:0007669"/>
    <property type="project" value="UniProtKB-EC"/>
</dbReference>
<proteinExistence type="predicted"/>
<dbReference type="EC" id="3.1.4.12" evidence="1"/>
<dbReference type="InParanoid" id="E9GUV3"/>
<evidence type="ECO:0000313" key="3">
    <source>
        <dbReference type="Proteomes" id="UP000000305"/>
    </source>
</evidence>
<dbReference type="KEGG" id="dpx:DAPPUDRAFT_322081"/>
<dbReference type="PANTHER" id="PTHR16320">
    <property type="entry name" value="SPHINGOMYELINASE FAMILY MEMBER"/>
    <property type="match status" value="1"/>
</dbReference>
<dbReference type="PhylomeDB" id="E9GUV3"/>
<dbReference type="AlphaFoldDB" id="E9GUV3"/>
<dbReference type="InterPro" id="IPR036691">
    <property type="entry name" value="Endo/exonu/phosph_ase_sf"/>
</dbReference>
<evidence type="ECO:0000256" key="1">
    <source>
        <dbReference type="ARBA" id="ARBA00012369"/>
    </source>
</evidence>
<dbReference type="HOGENOM" id="CLU_1016567_0_0_1"/>
<dbReference type="OrthoDB" id="40902at2759"/>
<dbReference type="STRING" id="6669.E9GUV3"/>
<evidence type="ECO:0000313" key="2">
    <source>
        <dbReference type="EMBL" id="EFX76727.1"/>
    </source>
</evidence>
<organism evidence="2 3">
    <name type="scientific">Daphnia pulex</name>
    <name type="common">Water flea</name>
    <dbReference type="NCBI Taxonomy" id="6669"/>
    <lineage>
        <taxon>Eukaryota</taxon>
        <taxon>Metazoa</taxon>
        <taxon>Ecdysozoa</taxon>
        <taxon>Arthropoda</taxon>
        <taxon>Crustacea</taxon>
        <taxon>Branchiopoda</taxon>
        <taxon>Diplostraca</taxon>
        <taxon>Cladocera</taxon>
        <taxon>Anomopoda</taxon>
        <taxon>Daphniidae</taxon>
        <taxon>Daphnia</taxon>
    </lineage>
</organism>
<keyword evidence="3" id="KW-1185">Reference proteome</keyword>
<dbReference type="OMA" id="RRAKPWR"/>
<dbReference type="PANTHER" id="PTHR16320:SF1">
    <property type="entry name" value="SPHINGOMYELINASE DDB_G0288017"/>
    <property type="match status" value="1"/>
</dbReference>
<reference evidence="2 3" key="1">
    <citation type="journal article" date="2011" name="Science">
        <title>The ecoresponsive genome of Daphnia pulex.</title>
        <authorList>
            <person name="Colbourne J.K."/>
            <person name="Pfrender M.E."/>
            <person name="Gilbert D."/>
            <person name="Thomas W.K."/>
            <person name="Tucker A."/>
            <person name="Oakley T.H."/>
            <person name="Tokishita S."/>
            <person name="Aerts A."/>
            <person name="Arnold G.J."/>
            <person name="Basu M.K."/>
            <person name="Bauer D.J."/>
            <person name="Caceres C.E."/>
            <person name="Carmel L."/>
            <person name="Casola C."/>
            <person name="Choi J.H."/>
            <person name="Detter J.C."/>
            <person name="Dong Q."/>
            <person name="Dusheyko S."/>
            <person name="Eads B.D."/>
            <person name="Frohlich T."/>
            <person name="Geiler-Samerotte K.A."/>
            <person name="Gerlach D."/>
            <person name="Hatcher P."/>
            <person name="Jogdeo S."/>
            <person name="Krijgsveld J."/>
            <person name="Kriventseva E.V."/>
            <person name="Kultz D."/>
            <person name="Laforsch C."/>
            <person name="Lindquist E."/>
            <person name="Lopez J."/>
            <person name="Manak J.R."/>
            <person name="Muller J."/>
            <person name="Pangilinan J."/>
            <person name="Patwardhan R.P."/>
            <person name="Pitluck S."/>
            <person name="Pritham E.J."/>
            <person name="Rechtsteiner A."/>
            <person name="Rho M."/>
            <person name="Rogozin I.B."/>
            <person name="Sakarya O."/>
            <person name="Salamov A."/>
            <person name="Schaack S."/>
            <person name="Shapiro H."/>
            <person name="Shiga Y."/>
            <person name="Skalitzky C."/>
            <person name="Smith Z."/>
            <person name="Souvorov A."/>
            <person name="Sung W."/>
            <person name="Tang Z."/>
            <person name="Tsuchiya D."/>
            <person name="Tu H."/>
            <person name="Vos H."/>
            <person name="Wang M."/>
            <person name="Wolf Y.I."/>
            <person name="Yamagata H."/>
            <person name="Yamada T."/>
            <person name="Ye Y."/>
            <person name="Shaw J.R."/>
            <person name="Andrews J."/>
            <person name="Crease T.J."/>
            <person name="Tang H."/>
            <person name="Lucas S.M."/>
            <person name="Robertson H.M."/>
            <person name="Bork P."/>
            <person name="Koonin E.V."/>
            <person name="Zdobnov E.M."/>
            <person name="Grigoriev I.V."/>
            <person name="Lynch M."/>
            <person name="Boore J.L."/>
        </authorList>
    </citation>
    <scope>NUCLEOTIDE SEQUENCE [LARGE SCALE GENOMIC DNA]</scope>
</reference>
<name>E9GUV3_DAPPU</name>
<dbReference type="Proteomes" id="UP000000305">
    <property type="component" value="Unassembled WGS sequence"/>
</dbReference>
<dbReference type="SUPFAM" id="SSF56219">
    <property type="entry name" value="DNase I-like"/>
    <property type="match status" value="1"/>
</dbReference>